<protein>
    <recommendedName>
        <fullName evidence="3 13">Flagellar biosynthesis protein FlhF</fullName>
    </recommendedName>
</protein>
<evidence type="ECO:0000256" key="14">
    <source>
        <dbReference type="SAM" id="MobiDB-lite"/>
    </source>
</evidence>
<dbReference type="PANTHER" id="PTHR43134:SF3">
    <property type="entry name" value="FLAGELLAR BIOSYNTHESIS PROTEIN FLHF"/>
    <property type="match status" value="1"/>
</dbReference>
<evidence type="ECO:0000256" key="5">
    <source>
        <dbReference type="ARBA" id="ARBA00022475"/>
    </source>
</evidence>
<dbReference type="Gene3D" id="1.20.120.1380">
    <property type="entry name" value="Flagellar FlhF biosynthesis protein, N domain"/>
    <property type="match status" value="1"/>
</dbReference>
<feature type="domain" description="AAA+ ATPase" evidence="15">
    <location>
        <begin position="224"/>
        <end position="373"/>
    </location>
</feature>
<dbReference type="SUPFAM" id="SSF52540">
    <property type="entry name" value="P-loop containing nucleoside triphosphate hydrolases"/>
    <property type="match status" value="1"/>
</dbReference>
<comment type="subcellular location">
    <subcellularLocation>
        <location evidence="1">Cell membrane</location>
        <topology evidence="1">Peripheral membrane protein</topology>
        <orientation evidence="1">Cytoplasmic side</orientation>
    </subcellularLocation>
</comment>
<keyword evidence="6" id="KW-0547">Nucleotide-binding</keyword>
<keyword evidence="5" id="KW-1003">Cell membrane</keyword>
<evidence type="ECO:0000256" key="1">
    <source>
        <dbReference type="ARBA" id="ARBA00004413"/>
    </source>
</evidence>
<dbReference type="InterPro" id="IPR000897">
    <property type="entry name" value="SRP54_GTPase_dom"/>
</dbReference>
<evidence type="ECO:0000256" key="13">
    <source>
        <dbReference type="NCBIfam" id="TIGR03499"/>
    </source>
</evidence>
<evidence type="ECO:0000256" key="12">
    <source>
        <dbReference type="ARBA" id="ARBA00025337"/>
    </source>
</evidence>
<dbReference type="SMART" id="SM01245">
    <property type="entry name" value="Jag_N"/>
    <property type="match status" value="1"/>
</dbReference>
<keyword evidence="10" id="KW-0472">Membrane</keyword>
<dbReference type="InterPro" id="IPR027417">
    <property type="entry name" value="P-loop_NTPase"/>
</dbReference>
<evidence type="ECO:0000256" key="7">
    <source>
        <dbReference type="ARBA" id="ARBA00022795"/>
    </source>
</evidence>
<keyword evidence="19" id="KW-1185">Reference proteome</keyword>
<evidence type="ECO:0000259" key="17">
    <source>
        <dbReference type="SMART" id="SM01245"/>
    </source>
</evidence>
<dbReference type="CDD" id="cd17873">
    <property type="entry name" value="FlhF"/>
    <property type="match status" value="1"/>
</dbReference>
<evidence type="ECO:0000256" key="6">
    <source>
        <dbReference type="ARBA" id="ARBA00022741"/>
    </source>
</evidence>
<gene>
    <name evidence="18" type="primary">flhF</name>
    <name evidence="18" type="ORF">WMO43_07955</name>
</gene>
<dbReference type="EMBL" id="JBBMEX010000007">
    <property type="protein sequence ID" value="MEQ2557801.1"/>
    <property type="molecule type" value="Genomic_DNA"/>
</dbReference>
<keyword evidence="4" id="KW-0813">Transport</keyword>
<organism evidence="18 19">
    <name type="scientific">Maccoyibacter intestinihominis</name>
    <dbReference type="NCBI Taxonomy" id="3133499"/>
    <lineage>
        <taxon>Bacteria</taxon>
        <taxon>Bacillati</taxon>
        <taxon>Bacillota</taxon>
        <taxon>Clostridia</taxon>
        <taxon>Lachnospirales</taxon>
        <taxon>Lachnospiraceae</taxon>
        <taxon>Maccoyibacter</taxon>
    </lineage>
</organism>
<dbReference type="Gene3D" id="3.40.50.300">
    <property type="entry name" value="P-loop containing nucleotide triphosphate hydrolases"/>
    <property type="match status" value="1"/>
</dbReference>
<evidence type="ECO:0000256" key="11">
    <source>
        <dbReference type="ARBA" id="ARBA00023225"/>
    </source>
</evidence>
<dbReference type="InterPro" id="IPR020006">
    <property type="entry name" value="FlhF"/>
</dbReference>
<evidence type="ECO:0000256" key="10">
    <source>
        <dbReference type="ARBA" id="ARBA00023136"/>
    </source>
</evidence>
<reference evidence="18 19" key="1">
    <citation type="submission" date="2024-03" db="EMBL/GenBank/DDBJ databases">
        <title>Human intestinal bacterial collection.</title>
        <authorList>
            <person name="Pauvert C."/>
            <person name="Hitch T.C.A."/>
            <person name="Clavel T."/>
        </authorList>
    </citation>
    <scope>NUCLEOTIDE SEQUENCE [LARGE SCALE GENOMIC DNA]</scope>
    <source>
        <strain evidence="18 19">CLA-AA-H185</strain>
    </source>
</reference>
<dbReference type="Proteomes" id="UP001454489">
    <property type="component" value="Unassembled WGS sequence"/>
</dbReference>
<evidence type="ECO:0000256" key="3">
    <source>
        <dbReference type="ARBA" id="ARBA00014919"/>
    </source>
</evidence>
<proteinExistence type="inferred from homology"/>
<name>A0ABV1HEW6_9FIRM</name>
<comment type="similarity">
    <text evidence="2">Belongs to the GTP-binding SRP family.</text>
</comment>
<keyword evidence="11" id="KW-1006">Bacterial flagellum protein export</keyword>
<dbReference type="SMART" id="SM00962">
    <property type="entry name" value="SRP54"/>
    <property type="match status" value="1"/>
</dbReference>
<keyword evidence="18" id="KW-0282">Flagellum</keyword>
<evidence type="ECO:0000256" key="4">
    <source>
        <dbReference type="ARBA" id="ARBA00022448"/>
    </source>
</evidence>
<keyword evidence="18" id="KW-0969">Cilium</keyword>
<dbReference type="SMART" id="SM00382">
    <property type="entry name" value="AAA"/>
    <property type="match status" value="1"/>
</dbReference>
<evidence type="ECO:0000313" key="19">
    <source>
        <dbReference type="Proteomes" id="UP001454489"/>
    </source>
</evidence>
<evidence type="ECO:0000256" key="8">
    <source>
        <dbReference type="ARBA" id="ARBA00022927"/>
    </source>
</evidence>
<dbReference type="InterPro" id="IPR047040">
    <property type="entry name" value="FlhF__GTPase_dom"/>
</dbReference>
<keyword evidence="18" id="KW-0966">Cell projection</keyword>
<feature type="region of interest" description="Disordered" evidence="14">
    <location>
        <begin position="1"/>
        <end position="20"/>
    </location>
</feature>
<feature type="domain" description="RNA-binding protein KhpB N-terminal" evidence="17">
    <location>
        <begin position="5"/>
        <end position="53"/>
    </location>
</feature>
<evidence type="ECO:0000256" key="2">
    <source>
        <dbReference type="ARBA" id="ARBA00008531"/>
    </source>
</evidence>
<keyword evidence="9" id="KW-0342">GTP-binding</keyword>
<evidence type="ECO:0000256" key="9">
    <source>
        <dbReference type="ARBA" id="ARBA00023134"/>
    </source>
</evidence>
<feature type="compositionally biased region" description="Basic and acidic residues" evidence="14">
    <location>
        <begin position="8"/>
        <end position="20"/>
    </location>
</feature>
<dbReference type="InterPro" id="IPR032782">
    <property type="entry name" value="KhpB_N"/>
</dbReference>
<keyword evidence="8" id="KW-0653">Protein transport</keyword>
<evidence type="ECO:0000259" key="16">
    <source>
        <dbReference type="SMART" id="SM00962"/>
    </source>
</evidence>
<comment type="caution">
    <text evidence="18">The sequence shown here is derived from an EMBL/GenBank/DDBJ whole genome shotgun (WGS) entry which is preliminary data.</text>
</comment>
<comment type="function">
    <text evidence="12">Necessary for flagellar biosynthesis. May be involved in translocation of the flagellum.</text>
</comment>
<dbReference type="Pfam" id="PF00448">
    <property type="entry name" value="SRP54"/>
    <property type="match status" value="1"/>
</dbReference>
<dbReference type="NCBIfam" id="TIGR03499">
    <property type="entry name" value="FlhF"/>
    <property type="match status" value="1"/>
</dbReference>
<evidence type="ECO:0000313" key="18">
    <source>
        <dbReference type="EMBL" id="MEQ2557801.1"/>
    </source>
</evidence>
<accession>A0ABV1HEW6</accession>
<keyword evidence="7" id="KW-1005">Bacterial flagellum biogenesis</keyword>
<dbReference type="RefSeq" id="WP_353530833.1">
    <property type="nucleotide sequence ID" value="NZ_JBBMEX010000007.1"/>
</dbReference>
<feature type="domain" description="SRP54-type proteins GTP-binding" evidence="16">
    <location>
        <begin position="225"/>
        <end position="419"/>
    </location>
</feature>
<evidence type="ECO:0000259" key="15">
    <source>
        <dbReference type="SMART" id="SM00382"/>
    </source>
</evidence>
<dbReference type="PANTHER" id="PTHR43134">
    <property type="entry name" value="SIGNAL RECOGNITION PARTICLE RECEPTOR SUBUNIT ALPHA"/>
    <property type="match status" value="1"/>
</dbReference>
<sequence length="421" mass="47606">MTINKFQGKTEEEAKEKARQEMGADVVIMNVRTIKSKGFLGLFKQTTYEVTAAKEETEQGTPMAAFHSPFKMHEQINLTADEPIQVPPVEHKEPEPAKAVDMFESVLKENKADTNGIEERLNSLQNMIEHRFSEEEHHPEENEEPLITKKEQSKAGAENFHFIKMLYKTLLDNDVSEKYANQVIDELENIMKAGNSVDYILSNVYQKLILKFGQPKPIDLSGSKPKVVFVIGPTGVGKTTTIAKIASKYKVEQGKKVAFLTADTYRIAAAEQLRTYANILNEPFTIIYSAEEMNQAIANVEDYDLVLVDTAGFSHKSESQRKDIKELIDSVDEAYDKSVYLVLSATTKYRDLLDIIDIYKEISEFKIIFTKLDETSTYGNLLNVKLYSDAELSYITNGQNVPDDIEIFDTQKIVKNLLGGK</sequence>
<dbReference type="InterPro" id="IPR003593">
    <property type="entry name" value="AAA+_ATPase"/>
</dbReference>